<feature type="transmembrane region" description="Helical" evidence="1">
    <location>
        <begin position="114"/>
        <end position="131"/>
    </location>
</feature>
<dbReference type="Proteomes" id="UP000734854">
    <property type="component" value="Unassembled WGS sequence"/>
</dbReference>
<organism evidence="2 3">
    <name type="scientific">Zingiber officinale</name>
    <name type="common">Ginger</name>
    <name type="synonym">Amomum zingiber</name>
    <dbReference type="NCBI Taxonomy" id="94328"/>
    <lineage>
        <taxon>Eukaryota</taxon>
        <taxon>Viridiplantae</taxon>
        <taxon>Streptophyta</taxon>
        <taxon>Embryophyta</taxon>
        <taxon>Tracheophyta</taxon>
        <taxon>Spermatophyta</taxon>
        <taxon>Magnoliopsida</taxon>
        <taxon>Liliopsida</taxon>
        <taxon>Zingiberales</taxon>
        <taxon>Zingiberaceae</taxon>
        <taxon>Zingiber</taxon>
    </lineage>
</organism>
<evidence type="ECO:0000256" key="1">
    <source>
        <dbReference type="SAM" id="Phobius"/>
    </source>
</evidence>
<evidence type="ECO:0000313" key="3">
    <source>
        <dbReference type="Proteomes" id="UP000734854"/>
    </source>
</evidence>
<keyword evidence="1" id="KW-1133">Transmembrane helix</keyword>
<reference evidence="2 3" key="1">
    <citation type="submission" date="2020-08" db="EMBL/GenBank/DDBJ databases">
        <title>Plant Genome Project.</title>
        <authorList>
            <person name="Zhang R.-G."/>
        </authorList>
    </citation>
    <scope>NUCLEOTIDE SEQUENCE [LARGE SCALE GENOMIC DNA]</scope>
    <source>
        <tissue evidence="2">Rhizome</tissue>
    </source>
</reference>
<gene>
    <name evidence="2" type="ORF">ZIOFF_006067</name>
</gene>
<name>A0A8J5M4T5_ZINOF</name>
<feature type="transmembrane region" description="Helical" evidence="1">
    <location>
        <begin position="82"/>
        <end position="102"/>
    </location>
</feature>
<accession>A0A8J5M4T5</accession>
<dbReference type="EMBL" id="JACMSC010000002">
    <property type="protein sequence ID" value="KAG6532228.1"/>
    <property type="molecule type" value="Genomic_DNA"/>
</dbReference>
<dbReference type="AlphaFoldDB" id="A0A8J5M4T5"/>
<sequence length="250" mass="28370">MPHSALNPSTPTLALVARRRSWLPSLELRPSISRRAELHRGYHSWARSAIDAAAHRTGVECDMKEGRDVSGCSSCWGCFDWLPWRCCLIVLLVEVGFNRLFLEMFRLASALLRCVSDMLLGFLAVLSAFGWKRILRYTLLEDLTDICLAGLILDSSFPLGMKFWVQLRILVEIWVWILHVVPLDTISLLCDVDFDGFGWLEWCFSSSFGSRFLDCSFKELMGFGCSVVAHDDYITGEDVSLDTTEGLWTE</sequence>
<keyword evidence="1" id="KW-0472">Membrane</keyword>
<proteinExistence type="predicted"/>
<keyword evidence="1" id="KW-0812">Transmembrane</keyword>
<evidence type="ECO:0000313" key="2">
    <source>
        <dbReference type="EMBL" id="KAG6532228.1"/>
    </source>
</evidence>
<protein>
    <submittedName>
        <fullName evidence="2">Uncharacterized protein</fullName>
    </submittedName>
</protein>
<keyword evidence="3" id="KW-1185">Reference proteome</keyword>
<comment type="caution">
    <text evidence="2">The sequence shown here is derived from an EMBL/GenBank/DDBJ whole genome shotgun (WGS) entry which is preliminary data.</text>
</comment>